<protein>
    <recommendedName>
        <fullName evidence="6 7">Large ribosomal subunit protein uL18</fullName>
    </recommendedName>
</protein>
<dbReference type="GO" id="GO:0022625">
    <property type="term" value="C:cytosolic large ribosomal subunit"/>
    <property type="evidence" value="ECO:0007669"/>
    <property type="project" value="TreeGrafter"/>
</dbReference>
<organism evidence="8 9">
    <name type="scientific">Candidatus Magnetoglobus multicellularis str. Araruama</name>
    <dbReference type="NCBI Taxonomy" id="890399"/>
    <lineage>
        <taxon>Bacteria</taxon>
        <taxon>Pseudomonadati</taxon>
        <taxon>Thermodesulfobacteriota</taxon>
        <taxon>Desulfobacteria</taxon>
        <taxon>Desulfobacterales</taxon>
        <taxon>Desulfobacteraceae</taxon>
        <taxon>Candidatus Magnetoglobus</taxon>
    </lineage>
</organism>
<comment type="subunit">
    <text evidence="7">Part of the 50S ribosomal subunit; part of the 5S rRNA/L5/L18/L25 subcomplex. Contacts the 5S and 23S rRNAs.</text>
</comment>
<evidence type="ECO:0000256" key="1">
    <source>
        <dbReference type="ARBA" id="ARBA00007116"/>
    </source>
</evidence>
<dbReference type="PANTHER" id="PTHR12899:SF3">
    <property type="entry name" value="LARGE RIBOSOMAL SUBUNIT PROTEIN UL18M"/>
    <property type="match status" value="1"/>
</dbReference>
<gene>
    <name evidence="7" type="primary">rplR</name>
    <name evidence="8" type="ORF">OMM_13358</name>
</gene>
<keyword evidence="2 7" id="KW-0699">rRNA-binding</keyword>
<comment type="caution">
    <text evidence="8">The sequence shown here is derived from an EMBL/GenBank/DDBJ whole genome shotgun (WGS) entry which is preliminary data.</text>
</comment>
<evidence type="ECO:0000313" key="8">
    <source>
        <dbReference type="EMBL" id="ETR66025.1"/>
    </source>
</evidence>
<evidence type="ECO:0000256" key="6">
    <source>
        <dbReference type="ARBA" id="ARBA00035197"/>
    </source>
</evidence>
<dbReference type="NCBIfam" id="TIGR00060">
    <property type="entry name" value="L18_bact"/>
    <property type="match status" value="1"/>
</dbReference>
<keyword evidence="4 7" id="KW-0689">Ribosomal protein</keyword>
<dbReference type="InterPro" id="IPR004389">
    <property type="entry name" value="Ribosomal_uL18_bac-type"/>
</dbReference>
<reference evidence="9" key="1">
    <citation type="submission" date="2012-11" db="EMBL/GenBank/DDBJ databases">
        <authorList>
            <person name="Lucero-Rivera Y.E."/>
            <person name="Tovar-Ramirez D."/>
        </authorList>
    </citation>
    <scope>NUCLEOTIDE SEQUENCE [LARGE SCALE GENOMIC DNA]</scope>
    <source>
        <strain evidence="9">Araruama</strain>
    </source>
</reference>
<evidence type="ECO:0000256" key="7">
    <source>
        <dbReference type="HAMAP-Rule" id="MF_01337"/>
    </source>
</evidence>
<dbReference type="HAMAP" id="MF_01337_B">
    <property type="entry name" value="Ribosomal_uL18_B"/>
    <property type="match status" value="1"/>
</dbReference>
<dbReference type="InterPro" id="IPR057268">
    <property type="entry name" value="Ribosomal_L18"/>
</dbReference>
<dbReference type="EMBL" id="ATBP01002293">
    <property type="protein sequence ID" value="ETR66025.1"/>
    <property type="molecule type" value="Genomic_DNA"/>
</dbReference>
<comment type="function">
    <text evidence="7">This is one of the proteins that bind and probably mediate the attachment of the 5S RNA into the large ribosomal subunit, where it forms part of the central protuberance.</text>
</comment>
<dbReference type="InterPro" id="IPR005484">
    <property type="entry name" value="Ribosomal_uL18_bac/plant/anim"/>
</dbReference>
<dbReference type="Proteomes" id="UP000189670">
    <property type="component" value="Unassembled WGS sequence"/>
</dbReference>
<dbReference type="CDD" id="cd00432">
    <property type="entry name" value="Ribosomal_L18_L5e"/>
    <property type="match status" value="1"/>
</dbReference>
<dbReference type="PANTHER" id="PTHR12899">
    <property type="entry name" value="39S RIBOSOMAL PROTEIN L18, MITOCHONDRIAL"/>
    <property type="match status" value="1"/>
</dbReference>
<keyword evidence="5 7" id="KW-0687">Ribonucleoprotein</keyword>
<dbReference type="Pfam" id="PF00861">
    <property type="entry name" value="Ribosomal_L18p"/>
    <property type="match status" value="1"/>
</dbReference>
<evidence type="ECO:0000256" key="3">
    <source>
        <dbReference type="ARBA" id="ARBA00022884"/>
    </source>
</evidence>
<proteinExistence type="inferred from homology"/>
<comment type="similarity">
    <text evidence="1 7">Belongs to the universal ribosomal protein uL18 family.</text>
</comment>
<dbReference type="AlphaFoldDB" id="A0A1V1NTX4"/>
<evidence type="ECO:0000256" key="2">
    <source>
        <dbReference type="ARBA" id="ARBA00022730"/>
    </source>
</evidence>
<dbReference type="GO" id="GO:0006412">
    <property type="term" value="P:translation"/>
    <property type="evidence" value="ECO:0007669"/>
    <property type="project" value="UniProtKB-UniRule"/>
</dbReference>
<sequence>MSYIKKKIKRAKNIHGNIERPRACLYKGNKNLTAQIINDDKGEVLAYVTTVGDKDFKGQQKIAKGALLGKTLAKKAIAKEVKKVVFDRRHYKYHGIIKSFADALRAEGIEF</sequence>
<evidence type="ECO:0000256" key="5">
    <source>
        <dbReference type="ARBA" id="ARBA00023274"/>
    </source>
</evidence>
<evidence type="ECO:0000313" key="9">
    <source>
        <dbReference type="Proteomes" id="UP000189670"/>
    </source>
</evidence>
<dbReference type="GO" id="GO:0003735">
    <property type="term" value="F:structural constituent of ribosome"/>
    <property type="evidence" value="ECO:0007669"/>
    <property type="project" value="InterPro"/>
</dbReference>
<keyword evidence="3 7" id="KW-0694">RNA-binding</keyword>
<dbReference type="GO" id="GO:0008097">
    <property type="term" value="F:5S rRNA binding"/>
    <property type="evidence" value="ECO:0007669"/>
    <property type="project" value="TreeGrafter"/>
</dbReference>
<accession>A0A1V1NTX4</accession>
<evidence type="ECO:0000256" key="4">
    <source>
        <dbReference type="ARBA" id="ARBA00022980"/>
    </source>
</evidence>
<name>A0A1V1NTX4_9BACT</name>
<dbReference type="Gene3D" id="3.30.420.100">
    <property type="match status" value="1"/>
</dbReference>
<dbReference type="SUPFAM" id="SSF53137">
    <property type="entry name" value="Translational machinery components"/>
    <property type="match status" value="1"/>
</dbReference>